<dbReference type="RefSeq" id="XP_067070186.1">
    <property type="nucleotide sequence ID" value="XM_067213624.1"/>
</dbReference>
<dbReference type="AlphaFoldDB" id="A0A1J4MZ15"/>
<feature type="transmembrane region" description="Helical" evidence="1">
    <location>
        <begin position="412"/>
        <end position="433"/>
    </location>
</feature>
<gene>
    <name evidence="2" type="ORF">cand_033980</name>
</gene>
<feature type="transmembrane region" description="Helical" evidence="1">
    <location>
        <begin position="101"/>
        <end position="122"/>
    </location>
</feature>
<keyword evidence="3" id="KW-1185">Reference proteome</keyword>
<evidence type="ECO:0000313" key="2">
    <source>
        <dbReference type="EMBL" id="OII78340.1"/>
    </source>
</evidence>
<feature type="transmembrane region" description="Helical" evidence="1">
    <location>
        <begin position="129"/>
        <end position="153"/>
    </location>
</feature>
<proteinExistence type="predicted"/>
<reference evidence="2 3" key="1">
    <citation type="submission" date="2016-10" db="EMBL/GenBank/DDBJ databases">
        <title>Reductive evolution of mitochondrial metabolism and differential evolution of invasion-related proteins in Cryptosporidium.</title>
        <authorList>
            <person name="Liu S."/>
            <person name="Roellig D.M."/>
            <person name="Guo Y."/>
            <person name="Li N."/>
            <person name="Frace M.A."/>
            <person name="Tang K."/>
            <person name="Zhang L."/>
            <person name="Feng Y."/>
            <person name="Xiao L."/>
        </authorList>
    </citation>
    <scope>NUCLEOTIDE SEQUENCE [LARGE SCALE GENOMIC DNA]</scope>
    <source>
        <strain evidence="2">30847</strain>
    </source>
</reference>
<protein>
    <submittedName>
        <fullName evidence="2">Uncharacterized protein</fullName>
    </submittedName>
</protein>
<sequence length="480" mass="53650">MNKSLNTESEGLVPTKLKESSTLRTENKGLSIYEELFGTKENPTVIPFPSIIKNPKIYFPLIAITASLTAGHIQNPDAVRELFFRCGGFSYDPDIIESGKAIVYINNIIAAATGVAFLGNFIAGSIVDYFGLLPSAILGHILCILGICFGLALSNTFASRSRFMQMFPKVKNSVGMCLTVGMDFALIIPVIQDVICEYTNMSKMVIFFMILLQLIIAIHHYFIFPSGSLPTQMERKYPLHNQTNILEIGESNTLLEGNTDKLDGDPDLSNAGIPGYRELYWVRKLFTLPFISFFLYMFFLILSRMHYQFFFRSTCIINISDFNSAKKAARFGSIAYSISSSLSVLWGYIVDYNGVVIAIFYQSILISLAFFLIGFKSVSNIIPQVISNVFAGFYTCFAVALTYSFVAEVFGYNNFGLVQGFACLSPLICMYSMDLWQTLLRGPLINNDINIANYIFLYCALIIVTITAILSFLKRGRTKC</sequence>
<feature type="transmembrane region" description="Helical" evidence="1">
    <location>
        <begin position="454"/>
        <end position="473"/>
    </location>
</feature>
<dbReference type="EMBL" id="LRBS01000002">
    <property type="protein sequence ID" value="OII78340.1"/>
    <property type="molecule type" value="Genomic_DNA"/>
</dbReference>
<feature type="transmembrane region" description="Helical" evidence="1">
    <location>
        <begin position="286"/>
        <end position="307"/>
    </location>
</feature>
<keyword evidence="1" id="KW-0472">Membrane</keyword>
<dbReference type="OrthoDB" id="340954at2759"/>
<dbReference type="VEuPathDB" id="CryptoDB:cand_033980"/>
<evidence type="ECO:0000256" key="1">
    <source>
        <dbReference type="SAM" id="Phobius"/>
    </source>
</evidence>
<organism evidence="2 3">
    <name type="scientific">Cryptosporidium andersoni</name>
    <dbReference type="NCBI Taxonomy" id="117008"/>
    <lineage>
        <taxon>Eukaryota</taxon>
        <taxon>Sar</taxon>
        <taxon>Alveolata</taxon>
        <taxon>Apicomplexa</taxon>
        <taxon>Conoidasida</taxon>
        <taxon>Coccidia</taxon>
        <taxon>Eucoccidiorida</taxon>
        <taxon>Eimeriorina</taxon>
        <taxon>Cryptosporidiidae</taxon>
        <taxon>Cryptosporidium</taxon>
    </lineage>
</organism>
<dbReference type="SUPFAM" id="SSF103473">
    <property type="entry name" value="MFS general substrate transporter"/>
    <property type="match status" value="1"/>
</dbReference>
<dbReference type="Proteomes" id="UP000186804">
    <property type="component" value="Unassembled WGS sequence"/>
</dbReference>
<feature type="transmembrane region" description="Helical" evidence="1">
    <location>
        <begin position="204"/>
        <end position="224"/>
    </location>
</feature>
<dbReference type="InterPro" id="IPR036259">
    <property type="entry name" value="MFS_trans_sf"/>
</dbReference>
<feature type="transmembrane region" description="Helical" evidence="1">
    <location>
        <begin position="355"/>
        <end position="373"/>
    </location>
</feature>
<keyword evidence="1" id="KW-1133">Transmembrane helix</keyword>
<feature type="transmembrane region" description="Helical" evidence="1">
    <location>
        <begin position="328"/>
        <end position="349"/>
    </location>
</feature>
<keyword evidence="1" id="KW-0812">Transmembrane</keyword>
<feature type="transmembrane region" description="Helical" evidence="1">
    <location>
        <begin position="385"/>
        <end position="406"/>
    </location>
</feature>
<accession>A0A1J4MZ15</accession>
<feature type="transmembrane region" description="Helical" evidence="1">
    <location>
        <begin position="173"/>
        <end position="192"/>
    </location>
</feature>
<name>A0A1J4MZ15_9CRYT</name>
<evidence type="ECO:0000313" key="3">
    <source>
        <dbReference type="Proteomes" id="UP000186804"/>
    </source>
</evidence>
<comment type="caution">
    <text evidence="2">The sequence shown here is derived from an EMBL/GenBank/DDBJ whole genome shotgun (WGS) entry which is preliminary data.</text>
</comment>
<dbReference type="GeneID" id="92367582"/>